<dbReference type="OMA" id="AIMGACH"/>
<evidence type="ECO:0000256" key="3">
    <source>
        <dbReference type="ARBA" id="ARBA00022448"/>
    </source>
</evidence>
<dbReference type="STRING" id="1344416.A0A139AYE6"/>
<evidence type="ECO:0000256" key="7">
    <source>
        <dbReference type="RuleBase" id="RU003346"/>
    </source>
</evidence>
<dbReference type="PROSITE" id="PS50850">
    <property type="entry name" value="MFS"/>
    <property type="match status" value="1"/>
</dbReference>
<feature type="transmembrane region" description="Helical" evidence="8">
    <location>
        <begin position="317"/>
        <end position="335"/>
    </location>
</feature>
<feature type="transmembrane region" description="Helical" evidence="8">
    <location>
        <begin position="7"/>
        <end position="26"/>
    </location>
</feature>
<dbReference type="PANTHER" id="PTHR48022">
    <property type="entry name" value="PLASTIDIC GLUCOSE TRANSPORTER 4"/>
    <property type="match status" value="1"/>
</dbReference>
<keyword evidence="6 8" id="KW-0472">Membrane</keyword>
<comment type="similarity">
    <text evidence="2 7">Belongs to the major facilitator superfamily. Sugar transporter (TC 2.A.1.1) family.</text>
</comment>
<dbReference type="Proteomes" id="UP000070544">
    <property type="component" value="Unassembled WGS sequence"/>
</dbReference>
<dbReference type="InterPro" id="IPR005828">
    <property type="entry name" value="MFS_sugar_transport-like"/>
</dbReference>
<dbReference type="Pfam" id="PF00083">
    <property type="entry name" value="Sugar_tr"/>
    <property type="match status" value="1"/>
</dbReference>
<name>A0A139AYE6_GONPJ</name>
<dbReference type="FunFam" id="1.20.1250.20:FF:000134">
    <property type="entry name" value="MFS sugar transporter protein"/>
    <property type="match status" value="1"/>
</dbReference>
<evidence type="ECO:0000259" key="9">
    <source>
        <dbReference type="PROSITE" id="PS50850"/>
    </source>
</evidence>
<organism evidence="10 11">
    <name type="scientific">Gonapodya prolifera (strain JEL478)</name>
    <name type="common">Monoblepharis prolifera</name>
    <dbReference type="NCBI Taxonomy" id="1344416"/>
    <lineage>
        <taxon>Eukaryota</taxon>
        <taxon>Fungi</taxon>
        <taxon>Fungi incertae sedis</taxon>
        <taxon>Chytridiomycota</taxon>
        <taxon>Chytridiomycota incertae sedis</taxon>
        <taxon>Monoblepharidomycetes</taxon>
        <taxon>Monoblepharidales</taxon>
        <taxon>Gonapodyaceae</taxon>
        <taxon>Gonapodya</taxon>
    </lineage>
</organism>
<dbReference type="InterPro" id="IPR050360">
    <property type="entry name" value="MFS_Sugar_Transporters"/>
</dbReference>
<dbReference type="InterPro" id="IPR005829">
    <property type="entry name" value="Sugar_transporter_CS"/>
</dbReference>
<feature type="transmembrane region" description="Helical" evidence="8">
    <location>
        <begin position="277"/>
        <end position="297"/>
    </location>
</feature>
<feature type="transmembrane region" description="Helical" evidence="8">
    <location>
        <begin position="456"/>
        <end position="476"/>
    </location>
</feature>
<keyword evidence="3 7" id="KW-0813">Transport</keyword>
<accession>A0A139AYE6</accession>
<feature type="transmembrane region" description="Helical" evidence="8">
    <location>
        <begin position="388"/>
        <end position="416"/>
    </location>
</feature>
<dbReference type="PRINTS" id="PR00171">
    <property type="entry name" value="SUGRTRNSPORT"/>
</dbReference>
<feature type="transmembrane region" description="Helical" evidence="8">
    <location>
        <begin position="186"/>
        <end position="209"/>
    </location>
</feature>
<dbReference type="InterPro" id="IPR036259">
    <property type="entry name" value="MFS_trans_sf"/>
</dbReference>
<feature type="transmembrane region" description="Helical" evidence="8">
    <location>
        <begin position="155"/>
        <end position="180"/>
    </location>
</feature>
<dbReference type="PROSITE" id="PS00217">
    <property type="entry name" value="SUGAR_TRANSPORT_2"/>
    <property type="match status" value="1"/>
</dbReference>
<evidence type="ECO:0000313" key="11">
    <source>
        <dbReference type="Proteomes" id="UP000070544"/>
    </source>
</evidence>
<dbReference type="SUPFAM" id="SSF103473">
    <property type="entry name" value="MFS general substrate transporter"/>
    <property type="match status" value="1"/>
</dbReference>
<evidence type="ECO:0000256" key="1">
    <source>
        <dbReference type="ARBA" id="ARBA00004141"/>
    </source>
</evidence>
<dbReference type="InterPro" id="IPR003663">
    <property type="entry name" value="Sugar/inositol_transpt"/>
</dbReference>
<protein>
    <submittedName>
        <fullName evidence="10">General substrate transporter</fullName>
    </submittedName>
</protein>
<reference evidence="10 11" key="1">
    <citation type="journal article" date="2015" name="Genome Biol. Evol.">
        <title>Phylogenomic analyses indicate that early fungi evolved digesting cell walls of algal ancestors of land plants.</title>
        <authorList>
            <person name="Chang Y."/>
            <person name="Wang S."/>
            <person name="Sekimoto S."/>
            <person name="Aerts A.L."/>
            <person name="Choi C."/>
            <person name="Clum A."/>
            <person name="LaButti K.M."/>
            <person name="Lindquist E.A."/>
            <person name="Yee Ngan C."/>
            <person name="Ohm R.A."/>
            <person name="Salamov A.A."/>
            <person name="Grigoriev I.V."/>
            <person name="Spatafora J.W."/>
            <person name="Berbee M.L."/>
        </authorList>
    </citation>
    <scope>NUCLEOTIDE SEQUENCE [LARGE SCALE GENOMIC DNA]</scope>
    <source>
        <strain evidence="10 11">JEL478</strain>
    </source>
</reference>
<comment type="subcellular location">
    <subcellularLocation>
        <location evidence="1">Membrane</location>
        <topology evidence="1">Multi-pass membrane protein</topology>
    </subcellularLocation>
</comment>
<feature type="transmembrane region" description="Helical" evidence="8">
    <location>
        <begin position="67"/>
        <end position="85"/>
    </location>
</feature>
<gene>
    <name evidence="10" type="ORF">M427DRAFT_51150</name>
</gene>
<proteinExistence type="inferred from homology"/>
<dbReference type="Gene3D" id="1.20.1250.20">
    <property type="entry name" value="MFS general substrate transporter like domains"/>
    <property type="match status" value="1"/>
</dbReference>
<keyword evidence="4 8" id="KW-0812">Transmembrane</keyword>
<dbReference type="PANTHER" id="PTHR48022:SF2">
    <property type="entry name" value="PLASTIDIC GLUCOSE TRANSPORTER 4"/>
    <property type="match status" value="1"/>
</dbReference>
<dbReference type="EMBL" id="KQ965732">
    <property type="protein sequence ID" value="KXS21772.1"/>
    <property type="molecule type" value="Genomic_DNA"/>
</dbReference>
<dbReference type="AlphaFoldDB" id="A0A139AYE6"/>
<evidence type="ECO:0000256" key="2">
    <source>
        <dbReference type="ARBA" id="ARBA00010992"/>
    </source>
</evidence>
<feature type="domain" description="Major facilitator superfamily (MFS) profile" evidence="9">
    <location>
        <begin position="13"/>
        <end position="480"/>
    </location>
</feature>
<evidence type="ECO:0000256" key="8">
    <source>
        <dbReference type="SAM" id="Phobius"/>
    </source>
</evidence>
<dbReference type="NCBIfam" id="TIGR00879">
    <property type="entry name" value="SP"/>
    <property type="match status" value="1"/>
</dbReference>
<keyword evidence="11" id="KW-1185">Reference proteome</keyword>
<dbReference type="PROSITE" id="PS00216">
    <property type="entry name" value="SUGAR_TRANSPORT_1"/>
    <property type="match status" value="1"/>
</dbReference>
<feature type="transmembrane region" description="Helical" evidence="8">
    <location>
        <begin position="342"/>
        <end position="364"/>
    </location>
</feature>
<feature type="transmembrane region" description="Helical" evidence="8">
    <location>
        <begin position="97"/>
        <end position="114"/>
    </location>
</feature>
<feature type="transmembrane region" description="Helical" evidence="8">
    <location>
        <begin position="120"/>
        <end position="143"/>
    </location>
</feature>
<evidence type="ECO:0000256" key="4">
    <source>
        <dbReference type="ARBA" id="ARBA00022692"/>
    </source>
</evidence>
<sequence>MGIFGKHGYASGVAITCAVGGFLFGYEQGIMNQVLNMDSYQIYFTLATYRSDGSLAATPNSDDTTGWLTSIFLVGCIPGAFSVSYASEHLGGRKNAIYLASAFFLAGAIIQAAANGLGMFYAGRFVGGMGVGCLTGAVPLYIAECAPTVVRGRIGTLWQLLIVTGILVSNIVNAILISVMDVSKDTIWRVAFGVQIVPVLFLFGALSFLPETPRFLLSKGKEDQARAVLARLNGEDVNSAWVDNEFKVLKDSIDIEKHIPKASWIEMWTLPLRPRSIASFGLLFFQQVSGVNAINYYSSSLFIGMGISKDLSTKLITVLQSVLFVVFTGPAIYSIDKVGRRFLLYVGGAGMCIACWSLVLWIGLFNGTQLTNEFGELVPDPTSAKGKAFGALGVLCIYFFIISFAFSWGPVAWVYIGETFPLRARGKGASIGATSNWIFNFIVIKCWPYATRLGNWQYAILGCTTLLSHAFVYYCVPETKGKSLEEMDEVFGYAATTDEERRIMTEMKNTGDTAATANALRH</sequence>
<evidence type="ECO:0000256" key="5">
    <source>
        <dbReference type="ARBA" id="ARBA00022989"/>
    </source>
</evidence>
<dbReference type="GO" id="GO:0005351">
    <property type="term" value="F:carbohydrate:proton symporter activity"/>
    <property type="evidence" value="ECO:0007669"/>
    <property type="project" value="TreeGrafter"/>
</dbReference>
<evidence type="ECO:0000313" key="10">
    <source>
        <dbReference type="EMBL" id="KXS21772.1"/>
    </source>
</evidence>
<dbReference type="InterPro" id="IPR020846">
    <property type="entry name" value="MFS_dom"/>
</dbReference>
<keyword evidence="5 8" id="KW-1133">Transmembrane helix</keyword>
<feature type="transmembrane region" description="Helical" evidence="8">
    <location>
        <begin position="428"/>
        <end position="450"/>
    </location>
</feature>
<dbReference type="OrthoDB" id="4044674at2759"/>
<dbReference type="GO" id="GO:0016020">
    <property type="term" value="C:membrane"/>
    <property type="evidence" value="ECO:0007669"/>
    <property type="project" value="UniProtKB-SubCell"/>
</dbReference>
<evidence type="ECO:0000256" key="6">
    <source>
        <dbReference type="ARBA" id="ARBA00023136"/>
    </source>
</evidence>